<dbReference type="Gene3D" id="3.40.50.10540">
    <property type="entry name" value="Crotonobetainyl-coa:carnitine coa-transferase, domain 1"/>
    <property type="match status" value="1"/>
</dbReference>
<dbReference type="EMBL" id="FQXE01000006">
    <property type="protein sequence ID" value="SHH92862.1"/>
    <property type="molecule type" value="Genomic_DNA"/>
</dbReference>
<dbReference type="RefSeq" id="WP_073103502.1">
    <property type="nucleotide sequence ID" value="NZ_FQXE01000006.1"/>
</dbReference>
<dbReference type="Gene3D" id="3.30.1540.10">
    <property type="entry name" value="formyl-coa transferase, domain 3"/>
    <property type="match status" value="1"/>
</dbReference>
<dbReference type="GO" id="GO:0008410">
    <property type="term" value="F:CoA-transferase activity"/>
    <property type="evidence" value="ECO:0007669"/>
    <property type="project" value="TreeGrafter"/>
</dbReference>
<keyword evidence="3" id="KW-1185">Reference proteome</keyword>
<dbReference type="PANTHER" id="PTHR48207:SF3">
    <property type="entry name" value="SUCCINATE--HYDROXYMETHYLGLUTARATE COA-TRANSFERASE"/>
    <property type="match status" value="1"/>
</dbReference>
<accession>A0A1M5WZR6</accession>
<dbReference type="Proteomes" id="UP000184226">
    <property type="component" value="Unassembled WGS sequence"/>
</dbReference>
<dbReference type="PANTHER" id="PTHR48207">
    <property type="entry name" value="SUCCINATE--HYDROXYMETHYLGLUTARATE COA-TRANSFERASE"/>
    <property type="match status" value="1"/>
</dbReference>
<dbReference type="InterPro" id="IPR050483">
    <property type="entry name" value="CoA-transferase_III_domain"/>
</dbReference>
<dbReference type="SUPFAM" id="SSF89796">
    <property type="entry name" value="CoA-transferase family III (CaiB/BaiF)"/>
    <property type="match status" value="1"/>
</dbReference>
<dbReference type="Pfam" id="PF02515">
    <property type="entry name" value="CoA_transf_3"/>
    <property type="match status" value="1"/>
</dbReference>
<evidence type="ECO:0000313" key="3">
    <source>
        <dbReference type="Proteomes" id="UP000184226"/>
    </source>
</evidence>
<dbReference type="STRING" id="658167.SAMN04488135_10657"/>
<dbReference type="AlphaFoldDB" id="A0A1M5WZR6"/>
<evidence type="ECO:0000256" key="1">
    <source>
        <dbReference type="ARBA" id="ARBA00022679"/>
    </source>
</evidence>
<dbReference type="InterPro" id="IPR044855">
    <property type="entry name" value="CoA-Trfase_III_dom3_sf"/>
</dbReference>
<reference evidence="2 3" key="1">
    <citation type="submission" date="2016-11" db="EMBL/GenBank/DDBJ databases">
        <authorList>
            <person name="Jaros S."/>
            <person name="Januszkiewicz K."/>
            <person name="Wedrychowicz H."/>
        </authorList>
    </citation>
    <scope>NUCLEOTIDE SEQUENCE [LARGE SCALE GENOMIC DNA]</scope>
    <source>
        <strain evidence="2 3">CGMCC 1.10190</strain>
    </source>
</reference>
<name>A0A1M5WZR6_9BURK</name>
<dbReference type="OrthoDB" id="5294844at2"/>
<dbReference type="InterPro" id="IPR023606">
    <property type="entry name" value="CoA-Trfase_III_dom_1_sf"/>
</dbReference>
<organism evidence="2 3">
    <name type="scientific">Pollutimonas bauzanensis</name>
    <dbReference type="NCBI Taxonomy" id="658167"/>
    <lineage>
        <taxon>Bacteria</taxon>
        <taxon>Pseudomonadati</taxon>
        <taxon>Pseudomonadota</taxon>
        <taxon>Betaproteobacteria</taxon>
        <taxon>Burkholderiales</taxon>
        <taxon>Alcaligenaceae</taxon>
        <taxon>Pollutimonas</taxon>
    </lineage>
</organism>
<dbReference type="InterPro" id="IPR003673">
    <property type="entry name" value="CoA-Trfase_fam_III"/>
</dbReference>
<gene>
    <name evidence="2" type="ORF">SAMN04488135_10657</name>
</gene>
<sequence>MSAAPSRGITSGALAGLKVLDLTLMLSGPYCTMLLADQGADVVKVEPLGGEFARTSGPFMDEDTSKLMGGSFVSINRNKQSIVIDLKTAQGKEILKRLVREFDVLVENFRAGVMDRLGLGYEALKAENPKLVYACVRGFGDPRTGESPYADWPAYDVVTQAMGGIMGINGPGPGQPMKVGPGVGDIVPGMLLAFAIVSAVRHAERTQEGQFVDVAMYDAALALCERVVYQHSFTGEVPQPQGNSHPIYVPFGVFPAQDGWVSIACPVDDFWRQLCAIMGHPELAGDPRFATLAARQSRRAEVDAMVSSWTSAKSMSELKASLGGIVPFGTVNNIQDIFADPHVAARGMLIELEQTGLERRAVIANTPIKMTRTQGGVRNAAPLLGEHTEQVLLGHGYTAEELASLRAAHVINPAFKPTPI</sequence>
<evidence type="ECO:0000313" key="2">
    <source>
        <dbReference type="EMBL" id="SHH92862.1"/>
    </source>
</evidence>
<protein>
    <submittedName>
        <fullName evidence="2">Crotonobetainyl-CoA:carnitine CoA-transferase CaiB</fullName>
    </submittedName>
</protein>
<keyword evidence="1 2" id="KW-0808">Transferase</keyword>
<proteinExistence type="predicted"/>